<keyword evidence="4" id="KW-1133">Transmembrane helix</keyword>
<dbReference type="PANTHER" id="PTHR43280">
    <property type="entry name" value="ARAC-FAMILY TRANSCRIPTIONAL REGULATOR"/>
    <property type="match status" value="1"/>
</dbReference>
<keyword evidence="2" id="KW-0238">DNA-binding</keyword>
<keyword evidence="1" id="KW-0805">Transcription regulation</keyword>
<evidence type="ECO:0000313" key="6">
    <source>
        <dbReference type="EMBL" id="MFD2700957.1"/>
    </source>
</evidence>
<dbReference type="PRINTS" id="PR00032">
    <property type="entry name" value="HTHARAC"/>
</dbReference>
<evidence type="ECO:0000256" key="3">
    <source>
        <dbReference type="ARBA" id="ARBA00023163"/>
    </source>
</evidence>
<keyword evidence="4" id="KW-0472">Membrane</keyword>
<dbReference type="Gene3D" id="3.30.450.20">
    <property type="entry name" value="PAS domain"/>
    <property type="match status" value="1"/>
</dbReference>
<dbReference type="RefSeq" id="WP_379262043.1">
    <property type="nucleotide sequence ID" value="NZ_JBHUMJ010000002.1"/>
</dbReference>
<gene>
    <name evidence="6" type="ORF">ACFSVM_10800</name>
</gene>
<dbReference type="SUPFAM" id="SSF46689">
    <property type="entry name" value="Homeodomain-like"/>
    <property type="match status" value="2"/>
</dbReference>
<dbReference type="InterPro" id="IPR020449">
    <property type="entry name" value="Tscrpt_reg_AraC-type_HTH"/>
</dbReference>
<sequence>MRTSSYLLKLVILTSMIGIFPILTLGWYSYHYSSMSVLRQAEDSNAQVLRQSQLRVEQALKMIDNSTTQILSMPAVTGAFPTSLSISDRELILELYDVIAAIQSYELGIKDVYLYSLEKDWIITNAGMNEYNPPSLKEKLHNYSDFPQGSVWISGSSAPLQGPEGTVDLDNAVLSVKKWPINAVSPRGLIAVVLSPQQLNQWIASDSLPGRIFIMDEDHRVIADSDDAIIGADLTDQAYIQNIVQVSGSEGVIQEEVNGEQVSISFRKSPYNSWTYLSVVPTASITSQARAIGWTSILISVTLLAATVLFATIGSRRMYSPVRRIYHKLLDGKEGQARDEFLAISERIERILSDQSRLRFEMKGQQEQLVELLVRKLLLNEGNGQDLRERLHYYGYEQVEQWNTMRVIQIQIERLNSGRFSEKDLELLLFAVSNIAAELMPAGDRLPPIIVQDAVVVLAGAGALSDQSFKEAVFERSSQVQASVKHYVYLQTSIGISRPFGQWEAAGRAFAESGLALKYRARLGEEAILFIEDVMPDKSKEVIYPRELGEELLSAIQSVDEERAGAALKVLMEALAKQDGNHNDYQLALARLLMDVVRLFQDAGISSQLFKFGESSLLGEFQKLNTAAETQEWFRSHVLIPGIRLLDDRRQAQFDTISQGVIRLIEEAFDTDLTLEKCAMRLNYHPQYIGRVFRQETGINFADYLAQYRLKMAKHWLKETDMTITDIAYRLSYNNPANFIRYFRKMEGMTPGNYRDKLG</sequence>
<feature type="transmembrane region" description="Helical" evidence="4">
    <location>
        <begin position="7"/>
        <end position="30"/>
    </location>
</feature>
<evidence type="ECO:0000256" key="2">
    <source>
        <dbReference type="ARBA" id="ARBA00023125"/>
    </source>
</evidence>
<name>A0ABW5SQ55_9BACL</name>
<dbReference type="Gene3D" id="1.10.10.60">
    <property type="entry name" value="Homeodomain-like"/>
    <property type="match status" value="2"/>
</dbReference>
<proteinExistence type="predicted"/>
<dbReference type="InterPro" id="IPR009057">
    <property type="entry name" value="Homeodomain-like_sf"/>
</dbReference>
<feature type="transmembrane region" description="Helical" evidence="4">
    <location>
        <begin position="291"/>
        <end position="314"/>
    </location>
</feature>
<dbReference type="Pfam" id="PF12833">
    <property type="entry name" value="HTH_18"/>
    <property type="match status" value="1"/>
</dbReference>
<dbReference type="Proteomes" id="UP001597540">
    <property type="component" value="Unassembled WGS sequence"/>
</dbReference>
<dbReference type="InterPro" id="IPR018060">
    <property type="entry name" value="HTH_AraC"/>
</dbReference>
<dbReference type="SMART" id="SM00342">
    <property type="entry name" value="HTH_ARAC"/>
    <property type="match status" value="1"/>
</dbReference>
<dbReference type="PANTHER" id="PTHR43280:SF10">
    <property type="entry name" value="REGULATORY PROTEIN POCR"/>
    <property type="match status" value="1"/>
</dbReference>
<reference evidence="7" key="1">
    <citation type="journal article" date="2019" name="Int. J. Syst. Evol. Microbiol.">
        <title>The Global Catalogue of Microorganisms (GCM) 10K type strain sequencing project: providing services to taxonomists for standard genome sequencing and annotation.</title>
        <authorList>
            <consortium name="The Broad Institute Genomics Platform"/>
            <consortium name="The Broad Institute Genome Sequencing Center for Infectious Disease"/>
            <person name="Wu L."/>
            <person name="Ma J."/>
        </authorList>
    </citation>
    <scope>NUCLEOTIDE SEQUENCE [LARGE SCALE GENOMIC DNA]</scope>
    <source>
        <strain evidence="7">KCTC 33849</strain>
    </source>
</reference>
<accession>A0ABW5SQ55</accession>
<evidence type="ECO:0000256" key="4">
    <source>
        <dbReference type="SAM" id="Phobius"/>
    </source>
</evidence>
<organism evidence="6 7">
    <name type="scientific">Paenibacillus shunpengii</name>
    <dbReference type="NCBI Taxonomy" id="2054424"/>
    <lineage>
        <taxon>Bacteria</taxon>
        <taxon>Bacillati</taxon>
        <taxon>Bacillota</taxon>
        <taxon>Bacilli</taxon>
        <taxon>Bacillales</taxon>
        <taxon>Paenibacillaceae</taxon>
        <taxon>Paenibacillus</taxon>
    </lineage>
</organism>
<comment type="caution">
    <text evidence="6">The sequence shown here is derived from an EMBL/GenBank/DDBJ whole genome shotgun (WGS) entry which is preliminary data.</text>
</comment>
<evidence type="ECO:0000313" key="7">
    <source>
        <dbReference type="Proteomes" id="UP001597540"/>
    </source>
</evidence>
<feature type="domain" description="HTH araC/xylS-type" evidence="5">
    <location>
        <begin position="659"/>
        <end position="757"/>
    </location>
</feature>
<evidence type="ECO:0000256" key="1">
    <source>
        <dbReference type="ARBA" id="ARBA00023015"/>
    </source>
</evidence>
<dbReference type="PROSITE" id="PS01124">
    <property type="entry name" value="HTH_ARAC_FAMILY_2"/>
    <property type="match status" value="1"/>
</dbReference>
<keyword evidence="4" id="KW-0812">Transmembrane</keyword>
<dbReference type="EMBL" id="JBHUMJ010000002">
    <property type="protein sequence ID" value="MFD2700957.1"/>
    <property type="molecule type" value="Genomic_DNA"/>
</dbReference>
<protein>
    <submittedName>
        <fullName evidence="6">AraC family transcriptional regulator</fullName>
    </submittedName>
</protein>
<keyword evidence="3" id="KW-0804">Transcription</keyword>
<evidence type="ECO:0000259" key="5">
    <source>
        <dbReference type="PROSITE" id="PS01124"/>
    </source>
</evidence>
<keyword evidence="7" id="KW-1185">Reference proteome</keyword>